<gene>
    <name evidence="5" type="ORF">DSM01_3211</name>
    <name evidence="6" type="ORF">SAMN04487999_0651</name>
</gene>
<accession>A0A1M5UES6</accession>
<dbReference type="PANTHER" id="PTHR30265">
    <property type="entry name" value="RHO-INTERACTING TRANSCRIPTION TERMINATION FACTOR NUSG"/>
    <property type="match status" value="1"/>
</dbReference>
<dbReference type="Proteomes" id="UP000184240">
    <property type="component" value="Unassembled WGS sequence"/>
</dbReference>
<dbReference type="Pfam" id="PF02357">
    <property type="entry name" value="NusG"/>
    <property type="match status" value="1"/>
</dbReference>
<dbReference type="GO" id="GO:0006354">
    <property type="term" value="P:DNA-templated transcription elongation"/>
    <property type="evidence" value="ECO:0007669"/>
    <property type="project" value="InterPro"/>
</dbReference>
<dbReference type="SMART" id="SM00738">
    <property type="entry name" value="NGN"/>
    <property type="match status" value="1"/>
</dbReference>
<evidence type="ECO:0000313" key="5">
    <source>
        <dbReference type="EMBL" id="RXG27137.1"/>
    </source>
</evidence>
<dbReference type="Proteomes" id="UP000290037">
    <property type="component" value="Unassembled WGS sequence"/>
</dbReference>
<reference evidence="6" key="2">
    <citation type="submission" date="2016-11" db="EMBL/GenBank/DDBJ databases">
        <authorList>
            <person name="Jaros S."/>
            <person name="Januszkiewicz K."/>
            <person name="Wedrychowicz H."/>
        </authorList>
    </citation>
    <scope>NUCLEOTIDE SEQUENCE [LARGE SCALE GENOMIC DNA]</scope>
    <source>
        <strain evidence="6">DSM 19859</strain>
    </source>
</reference>
<proteinExistence type="predicted"/>
<reference evidence="7" key="1">
    <citation type="submission" date="2016-11" db="EMBL/GenBank/DDBJ databases">
        <authorList>
            <person name="Varghese N."/>
            <person name="Submissions S."/>
        </authorList>
    </citation>
    <scope>NUCLEOTIDE SEQUENCE [LARGE SCALE GENOMIC DNA]</scope>
    <source>
        <strain evidence="7">DSM 19859</strain>
    </source>
</reference>
<evidence type="ECO:0000313" key="7">
    <source>
        <dbReference type="Proteomes" id="UP000184240"/>
    </source>
</evidence>
<name>A0A1M5UES6_9FLAO</name>
<dbReference type="InterPro" id="IPR008991">
    <property type="entry name" value="Translation_prot_SH3-like_sf"/>
</dbReference>
<keyword evidence="3" id="KW-0804">Transcription</keyword>
<dbReference type="STRING" id="573501.SAMN04487999_0651"/>
<feature type="domain" description="NusG-like N-terminal" evidence="4">
    <location>
        <begin position="16"/>
        <end position="113"/>
    </location>
</feature>
<protein>
    <submittedName>
        <fullName evidence="6">Transcription antitermination factor NusG</fullName>
    </submittedName>
</protein>
<evidence type="ECO:0000259" key="4">
    <source>
        <dbReference type="SMART" id="SM00738"/>
    </source>
</evidence>
<dbReference type="InterPro" id="IPR006645">
    <property type="entry name" value="NGN-like_dom"/>
</dbReference>
<keyword evidence="1" id="KW-0889">Transcription antitermination</keyword>
<dbReference type="PANTHER" id="PTHR30265:SF4">
    <property type="entry name" value="KOW MOTIF FAMILY PROTEIN, EXPRESSED"/>
    <property type="match status" value="1"/>
</dbReference>
<dbReference type="CDD" id="cd09895">
    <property type="entry name" value="NGN_SP_UpxY"/>
    <property type="match status" value="1"/>
</dbReference>
<dbReference type="EMBL" id="FQXT01000001">
    <property type="protein sequence ID" value="SHH61555.1"/>
    <property type="molecule type" value="Genomic_DNA"/>
</dbReference>
<reference evidence="5 8" key="3">
    <citation type="submission" date="2018-07" db="EMBL/GenBank/DDBJ databases">
        <title>Leeuwenhoekiella genomics.</title>
        <authorList>
            <person name="Tahon G."/>
            <person name="Willems A."/>
        </authorList>
    </citation>
    <scope>NUCLEOTIDE SEQUENCE [LARGE SCALE GENOMIC DNA]</scope>
    <source>
        <strain evidence="5 8">LMG 24856</strain>
    </source>
</reference>
<evidence type="ECO:0000313" key="6">
    <source>
        <dbReference type="EMBL" id="SHH61555.1"/>
    </source>
</evidence>
<dbReference type="SUPFAM" id="SSF50104">
    <property type="entry name" value="Translation proteins SH3-like domain"/>
    <property type="match status" value="1"/>
</dbReference>
<dbReference type="EMBL" id="QOVN01000009">
    <property type="protein sequence ID" value="RXG27137.1"/>
    <property type="molecule type" value="Genomic_DNA"/>
</dbReference>
<keyword evidence="2" id="KW-0805">Transcription regulation</keyword>
<dbReference type="InterPro" id="IPR043425">
    <property type="entry name" value="NusG-like"/>
</dbReference>
<dbReference type="GO" id="GO:0031564">
    <property type="term" value="P:transcription antitermination"/>
    <property type="evidence" value="ECO:0007669"/>
    <property type="project" value="UniProtKB-KW"/>
</dbReference>
<evidence type="ECO:0000256" key="2">
    <source>
        <dbReference type="ARBA" id="ARBA00023015"/>
    </source>
</evidence>
<dbReference type="SUPFAM" id="SSF82679">
    <property type="entry name" value="N-utilization substance G protein NusG, N-terminal domain"/>
    <property type="match status" value="1"/>
</dbReference>
<keyword evidence="8" id="KW-1185">Reference proteome</keyword>
<sequence length="174" mass="19908">MLENPLNFVTLKETICMNWYVLYVKPQTEKKVASALEKIGVEVFCPTLEEVRIWSDRKKKIRVPLFKSYVFVRLNSTDRQQVFAVHGVVRYLFWLGKPAIVRDEEIAAIQNWLSDDAVTEVRVCAYQPGTEVKIASGHFKGQKGVVQEVGRKKLKMAIKSLGVIVEARLKDLVN</sequence>
<organism evidence="6 7">
    <name type="scientific">Leeuwenhoekiella palythoae</name>
    <dbReference type="NCBI Taxonomy" id="573501"/>
    <lineage>
        <taxon>Bacteria</taxon>
        <taxon>Pseudomonadati</taxon>
        <taxon>Bacteroidota</taxon>
        <taxon>Flavobacteriia</taxon>
        <taxon>Flavobacteriales</taxon>
        <taxon>Flavobacteriaceae</taxon>
        <taxon>Leeuwenhoekiella</taxon>
    </lineage>
</organism>
<dbReference type="Gene3D" id="3.30.70.940">
    <property type="entry name" value="NusG, N-terminal domain"/>
    <property type="match status" value="1"/>
</dbReference>
<dbReference type="InterPro" id="IPR036735">
    <property type="entry name" value="NGN_dom_sf"/>
</dbReference>
<evidence type="ECO:0000256" key="3">
    <source>
        <dbReference type="ARBA" id="ARBA00023163"/>
    </source>
</evidence>
<dbReference type="NCBIfam" id="NF033644">
    <property type="entry name" value="antiterm_UpxY"/>
    <property type="match status" value="1"/>
</dbReference>
<evidence type="ECO:0000256" key="1">
    <source>
        <dbReference type="ARBA" id="ARBA00022814"/>
    </source>
</evidence>
<evidence type="ECO:0000313" key="8">
    <source>
        <dbReference type="Proteomes" id="UP000290037"/>
    </source>
</evidence>
<dbReference type="AlphaFoldDB" id="A0A1M5UES6"/>